<protein>
    <submittedName>
        <fullName evidence="1">Uncharacterized protein</fullName>
    </submittedName>
</protein>
<feature type="non-terminal residue" evidence="1">
    <location>
        <position position="23"/>
    </location>
</feature>
<dbReference type="EMBL" id="LAZR01063728">
    <property type="protein sequence ID" value="KKK58939.1"/>
    <property type="molecule type" value="Genomic_DNA"/>
</dbReference>
<name>A0A0F8YY31_9ZZZZ</name>
<comment type="caution">
    <text evidence="1">The sequence shown here is derived from an EMBL/GenBank/DDBJ whole genome shotgun (WGS) entry which is preliminary data.</text>
</comment>
<proteinExistence type="predicted"/>
<reference evidence="1" key="1">
    <citation type="journal article" date="2015" name="Nature">
        <title>Complex archaea that bridge the gap between prokaryotes and eukaryotes.</title>
        <authorList>
            <person name="Spang A."/>
            <person name="Saw J.H."/>
            <person name="Jorgensen S.L."/>
            <person name="Zaremba-Niedzwiedzka K."/>
            <person name="Martijn J."/>
            <person name="Lind A.E."/>
            <person name="van Eijk R."/>
            <person name="Schleper C."/>
            <person name="Guy L."/>
            <person name="Ettema T.J."/>
        </authorList>
    </citation>
    <scope>NUCLEOTIDE SEQUENCE</scope>
</reference>
<evidence type="ECO:0000313" key="1">
    <source>
        <dbReference type="EMBL" id="KKK58939.1"/>
    </source>
</evidence>
<organism evidence="1">
    <name type="scientific">marine sediment metagenome</name>
    <dbReference type="NCBI Taxonomy" id="412755"/>
    <lineage>
        <taxon>unclassified sequences</taxon>
        <taxon>metagenomes</taxon>
        <taxon>ecological metagenomes</taxon>
    </lineage>
</organism>
<gene>
    <name evidence="1" type="ORF">LCGC14_3039390</name>
</gene>
<dbReference type="AlphaFoldDB" id="A0A0F8YY31"/>
<accession>A0A0F8YY31</accession>
<sequence length="23" mass="2596">MNVEQIAKVAHETNRAYCKSMGD</sequence>